<dbReference type="AlphaFoldDB" id="A0A369WVM0"/>
<keyword evidence="2" id="KW-1185">Reference proteome</keyword>
<dbReference type="Proteomes" id="UP000253769">
    <property type="component" value="Unassembled WGS sequence"/>
</dbReference>
<dbReference type="OrthoDB" id="6401702at2"/>
<name>A0A369WVM0_9GAMM</name>
<comment type="caution">
    <text evidence="1">The sequence shown here is derived from an EMBL/GenBank/DDBJ whole genome shotgun (WGS) entry which is preliminary data.</text>
</comment>
<organism evidence="1 2">
    <name type="scientific">Motiliproteus coralliicola</name>
    <dbReference type="NCBI Taxonomy" id="2283196"/>
    <lineage>
        <taxon>Bacteria</taxon>
        <taxon>Pseudomonadati</taxon>
        <taxon>Pseudomonadota</taxon>
        <taxon>Gammaproteobacteria</taxon>
        <taxon>Oceanospirillales</taxon>
        <taxon>Oceanospirillaceae</taxon>
        <taxon>Motiliproteus</taxon>
    </lineage>
</organism>
<proteinExistence type="predicted"/>
<protein>
    <submittedName>
        <fullName evidence="1">DUF1737 domain-containing protein</fullName>
    </submittedName>
</protein>
<reference evidence="1 2" key="1">
    <citation type="submission" date="2018-07" db="EMBL/GenBank/DDBJ databases">
        <title>Motiliproteus coralliicola sp. nov., a bacterium isolated from Coral.</title>
        <authorList>
            <person name="Wang G."/>
        </authorList>
    </citation>
    <scope>NUCLEOTIDE SEQUENCE [LARGE SCALE GENOMIC DNA]</scope>
    <source>
        <strain evidence="1 2">C34</strain>
    </source>
</reference>
<dbReference type="EMBL" id="QQOH01000001">
    <property type="protein sequence ID" value="RDE25163.1"/>
    <property type="molecule type" value="Genomic_DNA"/>
</dbReference>
<gene>
    <name evidence="1" type="ORF">DV711_06295</name>
</gene>
<evidence type="ECO:0000313" key="1">
    <source>
        <dbReference type="EMBL" id="RDE25163.1"/>
    </source>
</evidence>
<accession>A0A369WVM0</accession>
<evidence type="ECO:0000313" key="2">
    <source>
        <dbReference type="Proteomes" id="UP000253769"/>
    </source>
</evidence>
<sequence>MKYVIVTGRNSAELTASVKTYLKAGWVPQGGIAVRPGTSHDSPLWSQAMVCSDG</sequence>